<dbReference type="VEuPathDB" id="FungiDB:SeMB42_g02700"/>
<keyword evidence="3" id="KW-1185">Reference proteome</keyword>
<evidence type="ECO:0000313" key="4">
    <source>
        <dbReference type="Proteomes" id="UP000320475"/>
    </source>
</evidence>
<evidence type="ECO:0000313" key="3">
    <source>
        <dbReference type="Proteomes" id="UP000317494"/>
    </source>
</evidence>
<reference evidence="3 4" key="1">
    <citation type="journal article" date="2019" name="Sci. Rep.">
        <title>Comparative genomics of chytrid fungi reveal insights into the obligate biotrophic and pathogenic lifestyle of Synchytrium endobioticum.</title>
        <authorList>
            <person name="van de Vossenberg B.T.L.H."/>
            <person name="Warris S."/>
            <person name="Nguyen H.D.T."/>
            <person name="van Gent-Pelzer M.P.E."/>
            <person name="Joly D.L."/>
            <person name="van de Geest H.C."/>
            <person name="Bonants P.J.M."/>
            <person name="Smith D.S."/>
            <person name="Levesque C.A."/>
            <person name="van der Lee T.A.J."/>
        </authorList>
    </citation>
    <scope>NUCLEOTIDE SEQUENCE [LARGE SCALE GENOMIC DNA]</scope>
    <source>
        <strain evidence="1 4">LEV6574</strain>
        <strain evidence="2 3">MB42</strain>
    </source>
</reference>
<gene>
    <name evidence="1" type="ORF">SeLEV6574_g03259</name>
    <name evidence="2" type="ORF">SeMB42_g02700</name>
</gene>
<organism evidence="1 4">
    <name type="scientific">Synchytrium endobioticum</name>
    <dbReference type="NCBI Taxonomy" id="286115"/>
    <lineage>
        <taxon>Eukaryota</taxon>
        <taxon>Fungi</taxon>
        <taxon>Fungi incertae sedis</taxon>
        <taxon>Chytridiomycota</taxon>
        <taxon>Chytridiomycota incertae sedis</taxon>
        <taxon>Chytridiomycetes</taxon>
        <taxon>Synchytriales</taxon>
        <taxon>Synchytriaceae</taxon>
        <taxon>Synchytrium</taxon>
    </lineage>
</organism>
<dbReference type="Proteomes" id="UP000320475">
    <property type="component" value="Unassembled WGS sequence"/>
</dbReference>
<evidence type="ECO:0000313" key="2">
    <source>
        <dbReference type="EMBL" id="TPX49178.1"/>
    </source>
</evidence>
<dbReference type="Proteomes" id="UP000317494">
    <property type="component" value="Unassembled WGS sequence"/>
</dbReference>
<protein>
    <submittedName>
        <fullName evidence="1">Uncharacterized protein</fullName>
    </submittedName>
</protein>
<dbReference type="EMBL" id="QEAN01000087">
    <property type="protein sequence ID" value="TPX49178.1"/>
    <property type="molecule type" value="Genomic_DNA"/>
</dbReference>
<accession>A0A507D4P7</accession>
<dbReference type="AlphaFoldDB" id="A0A507D4P7"/>
<comment type="caution">
    <text evidence="1">The sequence shown here is derived from an EMBL/GenBank/DDBJ whole genome shotgun (WGS) entry which is preliminary data.</text>
</comment>
<name>A0A507D4P7_9FUNG</name>
<dbReference type="EMBL" id="QEAM01000105">
    <property type="protein sequence ID" value="TPX46406.1"/>
    <property type="molecule type" value="Genomic_DNA"/>
</dbReference>
<evidence type="ECO:0000313" key="1">
    <source>
        <dbReference type="EMBL" id="TPX46406.1"/>
    </source>
</evidence>
<sequence>MASIAASFVMARSLFHSSTSTVSFLYIRRTCSVNLIYRDNYQECKWNCVLSRRHLFSYRSSHAGHSHSSVLALLRFTEHDFSLVIIECPVFKQYQFALKQTV</sequence>
<proteinExistence type="predicted"/>